<evidence type="ECO:0008006" key="4">
    <source>
        <dbReference type="Google" id="ProtNLM"/>
    </source>
</evidence>
<feature type="transmembrane region" description="Helical" evidence="1">
    <location>
        <begin position="48"/>
        <end position="66"/>
    </location>
</feature>
<sequence length="81" mass="9113">MKTMKPSEMSDETLLKQEKAVKTGIYVLSVALLIVLLIQIVLLTRRGFTATIAIPFALIPIVLVNVRTHKELQAEIKKRNL</sequence>
<dbReference type="RefSeq" id="WP_344825462.1">
    <property type="nucleotide sequence ID" value="NZ_BAABEZ010000022.1"/>
</dbReference>
<accession>A0ABP8MTT0</accession>
<evidence type="ECO:0000313" key="2">
    <source>
        <dbReference type="EMBL" id="GAA4454736.1"/>
    </source>
</evidence>
<keyword evidence="1" id="KW-1133">Transmembrane helix</keyword>
<keyword evidence="1" id="KW-0472">Membrane</keyword>
<dbReference type="EMBL" id="BAABEZ010000022">
    <property type="protein sequence ID" value="GAA4454736.1"/>
    <property type="molecule type" value="Genomic_DNA"/>
</dbReference>
<evidence type="ECO:0000256" key="1">
    <source>
        <dbReference type="SAM" id="Phobius"/>
    </source>
</evidence>
<evidence type="ECO:0000313" key="3">
    <source>
        <dbReference type="Proteomes" id="UP001501410"/>
    </source>
</evidence>
<comment type="caution">
    <text evidence="2">The sequence shown here is derived from an EMBL/GenBank/DDBJ whole genome shotgun (WGS) entry which is preliminary data.</text>
</comment>
<name>A0ABP8MTT0_9BACT</name>
<gene>
    <name evidence="2" type="ORF">GCM10023092_17210</name>
</gene>
<dbReference type="Proteomes" id="UP001501410">
    <property type="component" value="Unassembled WGS sequence"/>
</dbReference>
<feature type="transmembrane region" description="Helical" evidence="1">
    <location>
        <begin position="20"/>
        <end position="42"/>
    </location>
</feature>
<organism evidence="2 3">
    <name type="scientific">Rurimicrobium arvi</name>
    <dbReference type="NCBI Taxonomy" id="2049916"/>
    <lineage>
        <taxon>Bacteria</taxon>
        <taxon>Pseudomonadati</taxon>
        <taxon>Bacteroidota</taxon>
        <taxon>Chitinophagia</taxon>
        <taxon>Chitinophagales</taxon>
        <taxon>Chitinophagaceae</taxon>
        <taxon>Rurimicrobium</taxon>
    </lineage>
</organism>
<proteinExistence type="predicted"/>
<protein>
    <recommendedName>
        <fullName evidence="4">Redox-active disulfide protein 2</fullName>
    </recommendedName>
</protein>
<reference evidence="3" key="1">
    <citation type="journal article" date="2019" name="Int. J. Syst. Evol. Microbiol.">
        <title>The Global Catalogue of Microorganisms (GCM) 10K type strain sequencing project: providing services to taxonomists for standard genome sequencing and annotation.</title>
        <authorList>
            <consortium name="The Broad Institute Genomics Platform"/>
            <consortium name="The Broad Institute Genome Sequencing Center for Infectious Disease"/>
            <person name="Wu L."/>
            <person name="Ma J."/>
        </authorList>
    </citation>
    <scope>NUCLEOTIDE SEQUENCE [LARGE SCALE GENOMIC DNA]</scope>
    <source>
        <strain evidence="3">JCM 31921</strain>
    </source>
</reference>
<keyword evidence="3" id="KW-1185">Reference proteome</keyword>
<keyword evidence="1" id="KW-0812">Transmembrane</keyword>